<dbReference type="AlphaFoldDB" id="A0A7S3K3Z0"/>
<reference evidence="2" key="1">
    <citation type="submission" date="2021-01" db="EMBL/GenBank/DDBJ databases">
        <authorList>
            <person name="Corre E."/>
            <person name="Pelletier E."/>
            <person name="Niang G."/>
            <person name="Scheremetjew M."/>
            <person name="Finn R."/>
            <person name="Kale V."/>
            <person name="Holt S."/>
            <person name="Cochrane G."/>
            <person name="Meng A."/>
            <person name="Brown T."/>
            <person name="Cohen L."/>
        </authorList>
    </citation>
    <scope>NUCLEOTIDE SEQUENCE</scope>
    <source>
        <strain evidence="2">CCMP1510</strain>
    </source>
</reference>
<evidence type="ECO:0000313" key="2">
    <source>
        <dbReference type="EMBL" id="CAE0374077.1"/>
    </source>
</evidence>
<name>A0A7S3K3Z0_9STRA</name>
<evidence type="ECO:0000256" key="1">
    <source>
        <dbReference type="SAM" id="MobiDB-lite"/>
    </source>
</evidence>
<gene>
    <name evidence="2" type="ORF">ALAG00032_LOCUS14880</name>
</gene>
<protein>
    <submittedName>
        <fullName evidence="2">Uncharacterized protein</fullName>
    </submittedName>
</protein>
<feature type="region of interest" description="Disordered" evidence="1">
    <location>
        <begin position="171"/>
        <end position="213"/>
    </location>
</feature>
<organism evidence="2">
    <name type="scientific">Aureoumbra lagunensis</name>
    <dbReference type="NCBI Taxonomy" id="44058"/>
    <lineage>
        <taxon>Eukaryota</taxon>
        <taxon>Sar</taxon>
        <taxon>Stramenopiles</taxon>
        <taxon>Ochrophyta</taxon>
        <taxon>Pelagophyceae</taxon>
        <taxon>Pelagomonadales</taxon>
        <taxon>Aureoumbra</taxon>
    </lineage>
</organism>
<dbReference type="EMBL" id="HBIJ01022733">
    <property type="protein sequence ID" value="CAE0374077.1"/>
    <property type="molecule type" value="Transcribed_RNA"/>
</dbReference>
<accession>A0A7S3K3Z0</accession>
<sequence length="213" mass="24077">MILTIDWWDSGNDDDSTGGEVATVTPENRNKSDRYFDNRSNKKAYSAFRIFPQSSNNVNHATDLIARMRKNRPIEYDENSLDDDDMNLILPSKSRIDHSRLLPRRPLHPNDPWTPERVVSLTTVADDDKESCGPTFCIPDRPNITSPLSMITAEDPRETFHLPFNESLEAQDAPTCLTPAPSFDESSSISENAGMEERTPPVTPQSRDVTKNR</sequence>
<proteinExistence type="predicted"/>